<dbReference type="InterPro" id="IPR011009">
    <property type="entry name" value="Kinase-like_dom_sf"/>
</dbReference>
<evidence type="ECO:0000256" key="10">
    <source>
        <dbReference type="ARBA" id="ARBA00048977"/>
    </source>
</evidence>
<protein>
    <recommendedName>
        <fullName evidence="1">non-specific serine/threonine protein kinase</fullName>
        <ecNumber evidence="1">2.7.11.1</ecNumber>
    </recommendedName>
</protein>
<comment type="catalytic activity">
    <reaction evidence="10">
        <text>L-seryl-[protein] + ATP = O-phospho-L-seryl-[protein] + ADP + H(+)</text>
        <dbReference type="Rhea" id="RHEA:17989"/>
        <dbReference type="Rhea" id="RHEA-COMP:9863"/>
        <dbReference type="Rhea" id="RHEA-COMP:11604"/>
        <dbReference type="ChEBI" id="CHEBI:15378"/>
        <dbReference type="ChEBI" id="CHEBI:29999"/>
        <dbReference type="ChEBI" id="CHEBI:30616"/>
        <dbReference type="ChEBI" id="CHEBI:83421"/>
        <dbReference type="ChEBI" id="CHEBI:456216"/>
        <dbReference type="EC" id="2.7.11.1"/>
    </reaction>
    <physiologicalReaction direction="left-to-right" evidence="10">
        <dbReference type="Rhea" id="RHEA:17990"/>
    </physiologicalReaction>
</comment>
<evidence type="ECO:0000256" key="2">
    <source>
        <dbReference type="ARBA" id="ARBA00022527"/>
    </source>
</evidence>
<reference evidence="13" key="1">
    <citation type="submission" date="2024-02" db="UniProtKB">
        <authorList>
            <consortium name="WormBaseParasite"/>
        </authorList>
    </citation>
    <scope>IDENTIFICATION</scope>
</reference>
<dbReference type="SUPFAM" id="SSF56112">
    <property type="entry name" value="Protein kinase-like (PK-like)"/>
    <property type="match status" value="1"/>
</dbReference>
<evidence type="ECO:0000256" key="7">
    <source>
        <dbReference type="ARBA" id="ARBA00023193"/>
    </source>
</evidence>
<dbReference type="PANTHER" id="PTHR11042:SF160">
    <property type="entry name" value="EUKARYOTIC TRANSLATION INITIATION FACTOR 2-ALPHA KINASE 1"/>
    <property type="match status" value="1"/>
</dbReference>
<dbReference type="Gene3D" id="1.10.510.10">
    <property type="entry name" value="Transferase(Phosphotransferase) domain 1"/>
    <property type="match status" value="1"/>
</dbReference>
<keyword evidence="5" id="KW-0418">Kinase</keyword>
<accession>A0AAF3F974</accession>
<evidence type="ECO:0000256" key="9">
    <source>
        <dbReference type="ARBA" id="ARBA00048659"/>
    </source>
</evidence>
<sequence>MEFCESGSLYEVINNPKVIYTVTTVVTWTSQLFEALNYLKGKHIVHRDLKPHNIFLTKNFVLKLEPSSREYTKTIQGVDTFDQSAFWLDVVMKTRTGTGPTPPECVRIFNNLLLSVPDSNMKIDSHYDGSHKRFEDVFGRSFVDESLDFPSIPDELTTGYCAIR</sequence>
<keyword evidence="7" id="KW-0652">Protein synthesis inhibitor</keyword>
<evidence type="ECO:0000256" key="5">
    <source>
        <dbReference type="ARBA" id="ARBA00022777"/>
    </source>
</evidence>
<keyword evidence="12" id="KW-1185">Reference proteome</keyword>
<dbReference type="Pfam" id="PF00069">
    <property type="entry name" value="Pkinase"/>
    <property type="match status" value="1"/>
</dbReference>
<evidence type="ECO:0000256" key="3">
    <source>
        <dbReference type="ARBA" id="ARBA00022679"/>
    </source>
</evidence>
<comment type="similarity">
    <text evidence="8">Belongs to the protein kinase superfamily. Ser/Thr protein kinase family. GCN2 subfamily.</text>
</comment>
<dbReference type="GO" id="GO:0005737">
    <property type="term" value="C:cytoplasm"/>
    <property type="evidence" value="ECO:0007669"/>
    <property type="project" value="TreeGrafter"/>
</dbReference>
<dbReference type="InterPro" id="IPR050339">
    <property type="entry name" value="CC_SR_Kinase"/>
</dbReference>
<organism evidence="12 13">
    <name type="scientific">Mesorhabditis belari</name>
    <dbReference type="NCBI Taxonomy" id="2138241"/>
    <lineage>
        <taxon>Eukaryota</taxon>
        <taxon>Metazoa</taxon>
        <taxon>Ecdysozoa</taxon>
        <taxon>Nematoda</taxon>
        <taxon>Chromadorea</taxon>
        <taxon>Rhabditida</taxon>
        <taxon>Rhabditina</taxon>
        <taxon>Rhabditomorpha</taxon>
        <taxon>Rhabditoidea</taxon>
        <taxon>Rhabditidae</taxon>
        <taxon>Mesorhabditinae</taxon>
        <taxon>Mesorhabditis</taxon>
    </lineage>
</organism>
<dbReference type="GO" id="GO:0005524">
    <property type="term" value="F:ATP binding"/>
    <property type="evidence" value="ECO:0007669"/>
    <property type="project" value="UniProtKB-KW"/>
</dbReference>
<dbReference type="WBParaSite" id="MBELARI_LOCUS3458">
    <property type="protein sequence ID" value="MBELARI_LOCUS3458"/>
    <property type="gene ID" value="MBELARI_LOCUS3458"/>
</dbReference>
<keyword evidence="2" id="KW-0723">Serine/threonine-protein kinase</keyword>
<evidence type="ECO:0000259" key="11">
    <source>
        <dbReference type="PROSITE" id="PS50011"/>
    </source>
</evidence>
<dbReference type="GO" id="GO:0017148">
    <property type="term" value="P:negative regulation of translation"/>
    <property type="evidence" value="ECO:0007669"/>
    <property type="project" value="UniProtKB-KW"/>
</dbReference>
<dbReference type="GO" id="GO:0004694">
    <property type="term" value="F:eukaryotic translation initiation factor 2alpha kinase activity"/>
    <property type="evidence" value="ECO:0007669"/>
    <property type="project" value="TreeGrafter"/>
</dbReference>
<dbReference type="EC" id="2.7.11.1" evidence="1"/>
<dbReference type="AlphaFoldDB" id="A0AAF3F974"/>
<evidence type="ECO:0000256" key="4">
    <source>
        <dbReference type="ARBA" id="ARBA00022741"/>
    </source>
</evidence>
<dbReference type="PANTHER" id="PTHR11042">
    <property type="entry name" value="EUKARYOTIC TRANSLATION INITIATION FACTOR 2-ALPHA KINASE EIF2-ALPHA KINASE -RELATED"/>
    <property type="match status" value="1"/>
</dbReference>
<feature type="domain" description="Protein kinase" evidence="11">
    <location>
        <begin position="1"/>
        <end position="164"/>
    </location>
</feature>
<keyword evidence="3" id="KW-0808">Transferase</keyword>
<comment type="catalytic activity">
    <reaction evidence="9">
        <text>L-threonyl-[protein] + ATP = O-phospho-L-threonyl-[protein] + ADP + H(+)</text>
        <dbReference type="Rhea" id="RHEA:46608"/>
        <dbReference type="Rhea" id="RHEA-COMP:11060"/>
        <dbReference type="Rhea" id="RHEA-COMP:11605"/>
        <dbReference type="ChEBI" id="CHEBI:15378"/>
        <dbReference type="ChEBI" id="CHEBI:30013"/>
        <dbReference type="ChEBI" id="CHEBI:30616"/>
        <dbReference type="ChEBI" id="CHEBI:61977"/>
        <dbReference type="ChEBI" id="CHEBI:456216"/>
        <dbReference type="EC" id="2.7.11.1"/>
    </reaction>
    <physiologicalReaction direction="left-to-right" evidence="9">
        <dbReference type="Rhea" id="RHEA:46609"/>
    </physiologicalReaction>
</comment>
<keyword evidence="4" id="KW-0547">Nucleotide-binding</keyword>
<evidence type="ECO:0000256" key="8">
    <source>
        <dbReference type="ARBA" id="ARBA00037982"/>
    </source>
</evidence>
<evidence type="ECO:0000256" key="1">
    <source>
        <dbReference type="ARBA" id="ARBA00012513"/>
    </source>
</evidence>
<dbReference type="InterPro" id="IPR008271">
    <property type="entry name" value="Ser/Thr_kinase_AS"/>
</dbReference>
<dbReference type="PROSITE" id="PS50011">
    <property type="entry name" value="PROTEIN_KINASE_DOM"/>
    <property type="match status" value="1"/>
</dbReference>
<evidence type="ECO:0000313" key="12">
    <source>
        <dbReference type="Proteomes" id="UP000887575"/>
    </source>
</evidence>
<dbReference type="Proteomes" id="UP000887575">
    <property type="component" value="Unassembled WGS sequence"/>
</dbReference>
<dbReference type="GO" id="GO:0005634">
    <property type="term" value="C:nucleus"/>
    <property type="evidence" value="ECO:0007669"/>
    <property type="project" value="TreeGrafter"/>
</dbReference>
<evidence type="ECO:0000256" key="6">
    <source>
        <dbReference type="ARBA" id="ARBA00022840"/>
    </source>
</evidence>
<keyword evidence="6" id="KW-0067">ATP-binding</keyword>
<name>A0AAF3F974_9BILA</name>
<evidence type="ECO:0000313" key="13">
    <source>
        <dbReference type="WBParaSite" id="MBELARI_LOCUS3458"/>
    </source>
</evidence>
<dbReference type="PROSITE" id="PS00108">
    <property type="entry name" value="PROTEIN_KINASE_ST"/>
    <property type="match status" value="1"/>
</dbReference>
<proteinExistence type="inferred from homology"/>
<dbReference type="InterPro" id="IPR000719">
    <property type="entry name" value="Prot_kinase_dom"/>
</dbReference>